<dbReference type="PANTHER" id="PTHR23403">
    <property type="entry name" value="TREHALASE"/>
    <property type="match status" value="1"/>
</dbReference>
<evidence type="ECO:0000313" key="9">
    <source>
        <dbReference type="WBParaSite" id="SRAE_X000019600.1"/>
    </source>
</evidence>
<dbReference type="GO" id="GO:0004555">
    <property type="term" value="F:alpha,alpha-trehalase activity"/>
    <property type="evidence" value="ECO:0007669"/>
    <property type="project" value="UniProtKB-EC"/>
</dbReference>
<evidence type="ECO:0000313" key="7">
    <source>
        <dbReference type="EMBL" id="CEF70866.1"/>
    </source>
</evidence>
<reference evidence="9" key="2">
    <citation type="submission" date="2020-12" db="UniProtKB">
        <authorList>
            <consortium name="WormBaseParasite"/>
        </authorList>
    </citation>
    <scope>IDENTIFICATION</scope>
</reference>
<evidence type="ECO:0000256" key="1">
    <source>
        <dbReference type="ARBA" id="ARBA00005615"/>
    </source>
</evidence>
<evidence type="ECO:0000256" key="3">
    <source>
        <dbReference type="ARBA" id="ARBA00019905"/>
    </source>
</evidence>
<dbReference type="PRINTS" id="PR00744">
    <property type="entry name" value="GLHYDRLASE37"/>
</dbReference>
<comment type="similarity">
    <text evidence="1 6">Belongs to the glycosyl hydrolase 37 family.</text>
</comment>
<evidence type="ECO:0000256" key="2">
    <source>
        <dbReference type="ARBA" id="ARBA00012757"/>
    </source>
</evidence>
<evidence type="ECO:0000313" key="10">
    <source>
        <dbReference type="WormBase" id="SRAE_X000019600"/>
    </source>
</evidence>
<dbReference type="EC" id="3.2.1.28" evidence="2 6"/>
<dbReference type="EMBL" id="LN609530">
    <property type="protein sequence ID" value="CEF70866.1"/>
    <property type="molecule type" value="Genomic_DNA"/>
</dbReference>
<evidence type="ECO:0000256" key="6">
    <source>
        <dbReference type="RuleBase" id="RU361180"/>
    </source>
</evidence>
<sequence>MPSEVICSSMNITDITNTSDLMKGTNLYINNQRNTKDFNVDSEGTKSDIIEYTVTENLYKNNMRFNIYCAGTLLDFVQKFRLFKDCKHFVDMPLKYDAEVVIKKWTKLLDNCSGEVDKIQVENFVIENFDEPGEELENYMPQDYNIGPDNLKQISDGNYRHWALNLHDRWPTLCRQVKESVKNNADRYSLIALPKPFIVPGGRFREMYYWDSFFTIKGLLASKMYKTVRDMIDNMGFMIDKYGFIPNGNRIYYLNRSQPPLMSWCIDAYIKETGDYDFIRTALPWIEKELHFFKLNKTIKLDEWKSHLYRYHVNVDSPRPESYREDLECSEDCENLKCKQIMWGEIAAAAESGRDFSSRWFVNINSVMGNIKSIRTSRVLPVDLNAILLKNLSIAEEYCIYVGEHEKSEKYRYEKEQLKEMIQQILWNGDLGCWFDYDMDKKHQILTYYDTNFFPLVTGINLDKQDQEKIASYISTVGLLKYPGGIPTSLQVSGEQWDFPNAWAPTTWILIEGLNKNGQQELAKFIADKWLRKNYTVWKDTEGKMFEKYNVTTGCALNIAGGGEYFVQEGFGWTNGVILDLLMRYKNDAKYDDGEMQCNNCICKKVTKIERKNSCSVEIHDINIPSLEAKHNLTLSATISG</sequence>
<dbReference type="SUPFAM" id="SSF48208">
    <property type="entry name" value="Six-hairpin glycosidases"/>
    <property type="match status" value="1"/>
</dbReference>
<evidence type="ECO:0000256" key="5">
    <source>
        <dbReference type="ARBA" id="ARBA00023295"/>
    </source>
</evidence>
<name>A0A090LMA4_STRRB</name>
<dbReference type="Pfam" id="PF01204">
    <property type="entry name" value="Trehalase"/>
    <property type="match status" value="1"/>
</dbReference>
<dbReference type="InterPro" id="IPR012341">
    <property type="entry name" value="6hp_glycosidase-like_sf"/>
</dbReference>
<gene>
    <name evidence="7 9 10" type="ORF">SRAE_X000019600</name>
</gene>
<evidence type="ECO:0000256" key="4">
    <source>
        <dbReference type="ARBA" id="ARBA00022801"/>
    </source>
</evidence>
<dbReference type="PANTHER" id="PTHR23403:SF24">
    <property type="entry name" value="TREHALASE"/>
    <property type="match status" value="1"/>
</dbReference>
<dbReference type="WBParaSite" id="SRAE_X000019600.1">
    <property type="protein sequence ID" value="SRAE_X000019600.1"/>
    <property type="gene ID" value="WBGene00265752"/>
</dbReference>
<dbReference type="eggNOG" id="KOG0602">
    <property type="taxonomic scope" value="Eukaryota"/>
</dbReference>
<proteinExistence type="inferred from homology"/>
<dbReference type="GO" id="GO:0005993">
    <property type="term" value="P:trehalose catabolic process"/>
    <property type="evidence" value="ECO:0007669"/>
    <property type="project" value="TreeGrafter"/>
</dbReference>
<dbReference type="PROSITE" id="PS00928">
    <property type="entry name" value="TREHALASE_2"/>
    <property type="match status" value="1"/>
</dbReference>
<dbReference type="RefSeq" id="XP_024510062.1">
    <property type="nucleotide sequence ID" value="XM_024644511.1"/>
</dbReference>
<dbReference type="OrthoDB" id="3542292at2759"/>
<dbReference type="OMA" id="AGCWFDY"/>
<dbReference type="InterPro" id="IPR008928">
    <property type="entry name" value="6-hairpin_glycosidase_sf"/>
</dbReference>
<dbReference type="AlphaFoldDB" id="A0A090LMA4"/>
<dbReference type="InterPro" id="IPR018232">
    <property type="entry name" value="Glyco_hydro_37_CS"/>
</dbReference>
<accession>A0A090LMA4</accession>
<dbReference type="GeneID" id="36383246"/>
<organism evidence="7">
    <name type="scientific">Strongyloides ratti</name>
    <name type="common">Parasitic roundworm</name>
    <dbReference type="NCBI Taxonomy" id="34506"/>
    <lineage>
        <taxon>Eukaryota</taxon>
        <taxon>Metazoa</taxon>
        <taxon>Ecdysozoa</taxon>
        <taxon>Nematoda</taxon>
        <taxon>Chromadorea</taxon>
        <taxon>Rhabditida</taxon>
        <taxon>Tylenchina</taxon>
        <taxon>Panagrolaimomorpha</taxon>
        <taxon>Strongyloidoidea</taxon>
        <taxon>Strongyloididae</taxon>
        <taxon>Strongyloides</taxon>
    </lineage>
</organism>
<dbReference type="WormBase" id="SRAE_X000019600">
    <property type="protein sequence ID" value="SRP06575"/>
    <property type="gene ID" value="WBGene00265752"/>
</dbReference>
<dbReference type="STRING" id="34506.A0A090LMA4"/>
<dbReference type="Gene3D" id="1.50.10.10">
    <property type="match status" value="1"/>
</dbReference>
<keyword evidence="5 6" id="KW-0326">Glycosidase</keyword>
<keyword evidence="8" id="KW-1185">Reference proteome</keyword>
<dbReference type="CTD" id="36383246"/>
<dbReference type="InterPro" id="IPR001661">
    <property type="entry name" value="Glyco_hydro_37"/>
</dbReference>
<evidence type="ECO:0000313" key="8">
    <source>
        <dbReference type="Proteomes" id="UP000035682"/>
    </source>
</evidence>
<keyword evidence="4 6" id="KW-0378">Hydrolase</keyword>
<comment type="catalytic activity">
    <reaction evidence="6">
        <text>alpha,alpha-trehalose + H2O = alpha-D-glucose + beta-D-glucose</text>
        <dbReference type="Rhea" id="RHEA:32675"/>
        <dbReference type="ChEBI" id="CHEBI:15377"/>
        <dbReference type="ChEBI" id="CHEBI:15903"/>
        <dbReference type="ChEBI" id="CHEBI:16551"/>
        <dbReference type="ChEBI" id="CHEBI:17925"/>
        <dbReference type="EC" id="3.2.1.28"/>
    </reaction>
</comment>
<dbReference type="Proteomes" id="UP000035682">
    <property type="component" value="Unplaced"/>
</dbReference>
<protein>
    <recommendedName>
        <fullName evidence="3 6">Trehalase</fullName>
        <ecNumber evidence="2 6">3.2.1.28</ecNumber>
    </recommendedName>
    <alternativeName>
        <fullName evidence="6">Alpha-trehalose glucohydrolase</fullName>
    </alternativeName>
</protein>
<reference evidence="7 8" key="1">
    <citation type="submission" date="2014-09" db="EMBL/GenBank/DDBJ databases">
        <authorList>
            <person name="Martin A.A."/>
        </authorList>
    </citation>
    <scope>NUCLEOTIDE SEQUENCE</scope>
    <source>
        <strain evidence="8">ED321</strain>
        <strain evidence="7">ED321 Heterogonic</strain>
    </source>
</reference>